<accession>A0A9Q0NDW0</accession>
<gene>
    <name evidence="1" type="ORF">Bhyg_03743</name>
</gene>
<comment type="caution">
    <text evidence="1">The sequence shown here is derived from an EMBL/GenBank/DDBJ whole genome shotgun (WGS) entry which is preliminary data.</text>
</comment>
<dbReference type="EMBL" id="WJQU01000001">
    <property type="protein sequence ID" value="KAJ6648513.1"/>
    <property type="molecule type" value="Genomic_DNA"/>
</dbReference>
<name>A0A9Q0NDW0_9DIPT</name>
<keyword evidence="2" id="KW-1185">Reference proteome</keyword>
<dbReference type="OrthoDB" id="10612253at2759"/>
<organism evidence="1 2">
    <name type="scientific">Pseudolycoriella hygida</name>
    <dbReference type="NCBI Taxonomy" id="35572"/>
    <lineage>
        <taxon>Eukaryota</taxon>
        <taxon>Metazoa</taxon>
        <taxon>Ecdysozoa</taxon>
        <taxon>Arthropoda</taxon>
        <taxon>Hexapoda</taxon>
        <taxon>Insecta</taxon>
        <taxon>Pterygota</taxon>
        <taxon>Neoptera</taxon>
        <taxon>Endopterygota</taxon>
        <taxon>Diptera</taxon>
        <taxon>Nematocera</taxon>
        <taxon>Sciaroidea</taxon>
        <taxon>Sciaridae</taxon>
        <taxon>Pseudolycoriella</taxon>
    </lineage>
</organism>
<evidence type="ECO:0000313" key="1">
    <source>
        <dbReference type="EMBL" id="KAJ6648513.1"/>
    </source>
</evidence>
<evidence type="ECO:0000313" key="2">
    <source>
        <dbReference type="Proteomes" id="UP001151699"/>
    </source>
</evidence>
<reference evidence="1" key="1">
    <citation type="submission" date="2022-07" db="EMBL/GenBank/DDBJ databases">
        <authorList>
            <person name="Trinca V."/>
            <person name="Uliana J.V.C."/>
            <person name="Torres T.T."/>
            <person name="Ward R.J."/>
            <person name="Monesi N."/>
        </authorList>
    </citation>
    <scope>NUCLEOTIDE SEQUENCE</scope>
    <source>
        <strain evidence="1">HSMRA1968</strain>
        <tissue evidence="1">Whole embryos</tissue>
    </source>
</reference>
<dbReference type="Proteomes" id="UP001151699">
    <property type="component" value="Chromosome A"/>
</dbReference>
<protein>
    <submittedName>
        <fullName evidence="1">Uncharacterized protein</fullName>
    </submittedName>
</protein>
<proteinExistence type="predicted"/>
<sequence>MEDQQWTAKSLHQIADIIYNLIKQSDSRQVVSEIDAARKVASVHPLDPQLGFDLHKIVNNVTIEVGRNEKARINLPSEMAFERERISLQNCNLIREHSSSTRSMVALSPEMLKSVSSLISHVKHHLTFHAHRVLEHRLIVAKHRTQLFNEITADFIAFLAEADLVGIAYRAGTKSVCGSVNPPHAALRLRIRVVNMLNSSKGILPPEAGHVTFTPNKVNSPALSPPNAIDHSTVAMSNNEVGECSGPSAQPAAFFPALEASRSLITISDTRDILHCAAKLNERSKESDSSYEK</sequence>
<dbReference type="AlphaFoldDB" id="A0A9Q0NDW0"/>